<sequence length="189" mass="19868">MMRRVACVGDRLSPDGVILPYDGPVFTIGDGAGHQVALIGGQAFCEACKTTGIIAKAGGPRRISFMGETAADGDIVLCKCPTHPRIIATLAGETWCDDEAESAGMASVQEAIAGTTDFPAAPFLASNPRYDQQVQLLDENSGQPLAHRRYRLTGDGGSIEARTDDSGMTERISSDTAATMTLEIFGEDA</sequence>
<dbReference type="EMBL" id="CP062803">
    <property type="protein sequence ID" value="QOT75854.1"/>
    <property type="molecule type" value="Genomic_DNA"/>
</dbReference>
<evidence type="ECO:0000313" key="2">
    <source>
        <dbReference type="Proteomes" id="UP000397656"/>
    </source>
</evidence>
<dbReference type="CDD" id="cd14744">
    <property type="entry name" value="PAAR_CT_2"/>
    <property type="match status" value="1"/>
</dbReference>
<gene>
    <name evidence="1" type="ORF">F7R26_017045</name>
</gene>
<dbReference type="Proteomes" id="UP000397656">
    <property type="component" value="Chromosome 1"/>
</dbReference>
<evidence type="ECO:0000313" key="1">
    <source>
        <dbReference type="EMBL" id="QOT75854.1"/>
    </source>
</evidence>
<reference evidence="1 2" key="1">
    <citation type="submission" date="2020-10" db="EMBL/GenBank/DDBJ databases">
        <title>Complete genome sequence of Cupriavidus basilensis CCUG 49340T.</title>
        <authorList>
            <person name="Salva-Serra F."/>
            <person name="Donoso R.A."/>
            <person name="Cho K.H."/>
            <person name="Yoo J.A."/>
            <person name="Lee K."/>
            <person name="Yoon S.-H."/>
            <person name="Perez-Pantoja D."/>
            <person name="Moore E.R.B."/>
        </authorList>
    </citation>
    <scope>NUCLEOTIDE SEQUENCE [LARGE SCALE GENOMIC DNA]</scope>
    <source>
        <strain evidence="2">CCUG 49340</strain>
    </source>
</reference>
<dbReference type="AlphaFoldDB" id="A0A643FVY5"/>
<protein>
    <submittedName>
        <fullName evidence="1">PAAR domain-containing protein</fullName>
    </submittedName>
</protein>
<accession>A0A643FVY5</accession>
<organism evidence="1 2">
    <name type="scientific">Cupriavidus basilensis</name>
    <dbReference type="NCBI Taxonomy" id="68895"/>
    <lineage>
        <taxon>Bacteria</taxon>
        <taxon>Pseudomonadati</taxon>
        <taxon>Pseudomonadota</taxon>
        <taxon>Betaproteobacteria</taxon>
        <taxon>Burkholderiales</taxon>
        <taxon>Burkholderiaceae</taxon>
        <taxon>Cupriavidus</taxon>
    </lineage>
</organism>
<name>A0A643FVY5_9BURK</name>
<dbReference type="GeneID" id="98402624"/>
<dbReference type="RefSeq" id="WP_150985998.1">
    <property type="nucleotide sequence ID" value="NZ_CP062803.1"/>
</dbReference>
<proteinExistence type="predicted"/>